<evidence type="ECO:0000256" key="2">
    <source>
        <dbReference type="ARBA" id="ARBA00022692"/>
    </source>
</evidence>
<dbReference type="Pfam" id="PF07043">
    <property type="entry name" value="DUF1328"/>
    <property type="match status" value="1"/>
</dbReference>
<evidence type="ECO:0000256" key="5">
    <source>
        <dbReference type="SAM" id="Phobius"/>
    </source>
</evidence>
<dbReference type="GO" id="GO:0005886">
    <property type="term" value="C:plasma membrane"/>
    <property type="evidence" value="ECO:0007669"/>
    <property type="project" value="InterPro"/>
</dbReference>
<dbReference type="PIRSF" id="PIRSF036466">
    <property type="entry name" value="UCP036466"/>
    <property type="match status" value="1"/>
</dbReference>
<keyword evidence="7" id="KW-1185">Reference proteome</keyword>
<dbReference type="EMBL" id="JACHVC010000006">
    <property type="protein sequence ID" value="MBC2605189.1"/>
    <property type="molecule type" value="Genomic_DNA"/>
</dbReference>
<keyword evidence="4 5" id="KW-0472">Membrane</keyword>
<dbReference type="InterPro" id="IPR009760">
    <property type="entry name" value="DUF1328"/>
</dbReference>
<feature type="transmembrane region" description="Helical" evidence="5">
    <location>
        <begin position="29"/>
        <end position="48"/>
    </location>
</feature>
<dbReference type="HAMAP" id="MF_01361">
    <property type="entry name" value="UPF0391"/>
    <property type="match status" value="1"/>
</dbReference>
<organism evidence="6 7">
    <name type="scientific">Pelagicoccus albus</name>
    <dbReference type="NCBI Taxonomy" id="415222"/>
    <lineage>
        <taxon>Bacteria</taxon>
        <taxon>Pseudomonadati</taxon>
        <taxon>Verrucomicrobiota</taxon>
        <taxon>Opitutia</taxon>
        <taxon>Puniceicoccales</taxon>
        <taxon>Pelagicoccaceae</taxon>
        <taxon>Pelagicoccus</taxon>
    </lineage>
</organism>
<evidence type="ECO:0000256" key="3">
    <source>
        <dbReference type="ARBA" id="ARBA00022989"/>
    </source>
</evidence>
<protein>
    <submittedName>
        <fullName evidence="6">DUF1328 domain-containing protein</fullName>
    </submittedName>
</protein>
<reference evidence="6 7" key="1">
    <citation type="submission" date="2020-07" db="EMBL/GenBank/DDBJ databases">
        <authorList>
            <person name="Feng X."/>
        </authorList>
    </citation>
    <scope>NUCLEOTIDE SEQUENCE [LARGE SCALE GENOMIC DNA]</scope>
    <source>
        <strain evidence="6 7">JCM23202</strain>
    </source>
</reference>
<dbReference type="AlphaFoldDB" id="A0A7X1B3X7"/>
<proteinExistence type="inferred from homology"/>
<keyword evidence="3 5" id="KW-1133">Transmembrane helix</keyword>
<sequence>MLNLSIIFLALAILAAILGFGGLSGVAASIAQILFFFFVTVWLVYQILGRGGSDDRI</sequence>
<dbReference type="RefSeq" id="WP_185659077.1">
    <property type="nucleotide sequence ID" value="NZ_CAWPOO010000006.1"/>
</dbReference>
<accession>A0A7X1B3X7</accession>
<name>A0A7X1B3X7_9BACT</name>
<keyword evidence="1" id="KW-1003">Cell membrane</keyword>
<evidence type="ECO:0000256" key="4">
    <source>
        <dbReference type="ARBA" id="ARBA00023136"/>
    </source>
</evidence>
<evidence type="ECO:0000313" key="7">
    <source>
        <dbReference type="Proteomes" id="UP000526501"/>
    </source>
</evidence>
<evidence type="ECO:0000256" key="1">
    <source>
        <dbReference type="ARBA" id="ARBA00022475"/>
    </source>
</evidence>
<comment type="caution">
    <text evidence="6">The sequence shown here is derived from an EMBL/GenBank/DDBJ whole genome shotgun (WGS) entry which is preliminary data.</text>
</comment>
<keyword evidence="2 5" id="KW-0812">Transmembrane</keyword>
<dbReference type="Proteomes" id="UP000526501">
    <property type="component" value="Unassembled WGS sequence"/>
</dbReference>
<gene>
    <name evidence="6" type="ORF">H5P27_03950</name>
</gene>
<evidence type="ECO:0000313" key="6">
    <source>
        <dbReference type="EMBL" id="MBC2605189.1"/>
    </source>
</evidence>